<dbReference type="RefSeq" id="WP_379874305.1">
    <property type="nucleotide sequence ID" value="NZ_JBHTBH010000022.1"/>
</dbReference>
<proteinExistence type="predicted"/>
<name>A0ABW2KR21_9ACTN</name>
<dbReference type="Proteomes" id="UP001596540">
    <property type="component" value="Unassembled WGS sequence"/>
</dbReference>
<evidence type="ECO:0000313" key="2">
    <source>
        <dbReference type="Proteomes" id="UP001596540"/>
    </source>
</evidence>
<evidence type="ECO:0000313" key="1">
    <source>
        <dbReference type="EMBL" id="MFC7331455.1"/>
    </source>
</evidence>
<keyword evidence="2" id="KW-1185">Reference proteome</keyword>
<organism evidence="1 2">
    <name type="scientific">Marinactinospora rubrisoli</name>
    <dbReference type="NCBI Taxonomy" id="2715399"/>
    <lineage>
        <taxon>Bacteria</taxon>
        <taxon>Bacillati</taxon>
        <taxon>Actinomycetota</taxon>
        <taxon>Actinomycetes</taxon>
        <taxon>Streptosporangiales</taxon>
        <taxon>Nocardiopsidaceae</taxon>
        <taxon>Marinactinospora</taxon>
    </lineage>
</organism>
<reference evidence="2" key="1">
    <citation type="journal article" date="2019" name="Int. J. Syst. Evol. Microbiol.">
        <title>The Global Catalogue of Microorganisms (GCM) 10K type strain sequencing project: providing services to taxonomists for standard genome sequencing and annotation.</title>
        <authorList>
            <consortium name="The Broad Institute Genomics Platform"/>
            <consortium name="The Broad Institute Genome Sequencing Center for Infectious Disease"/>
            <person name="Wu L."/>
            <person name="Ma J."/>
        </authorList>
    </citation>
    <scope>NUCLEOTIDE SEQUENCE [LARGE SCALE GENOMIC DNA]</scope>
    <source>
        <strain evidence="2">CGMCC 4.7382</strain>
    </source>
</reference>
<comment type="caution">
    <text evidence="1">The sequence shown here is derived from an EMBL/GenBank/DDBJ whole genome shotgun (WGS) entry which is preliminary data.</text>
</comment>
<dbReference type="EMBL" id="JBHTBH010000022">
    <property type="protein sequence ID" value="MFC7331455.1"/>
    <property type="molecule type" value="Genomic_DNA"/>
</dbReference>
<protein>
    <submittedName>
        <fullName evidence="1">Uncharacterized protein</fullName>
    </submittedName>
</protein>
<gene>
    <name evidence="1" type="ORF">ACFQRF_27295</name>
</gene>
<sequence length="101" mass="11194">MTEAISPPKKAARSLMHWLHTHGVTPLPGPVTWAVTAIKGSSRHTVVLRADPDGLHWYHEWEPLRTEEDPDFERACPAGDEKDLARRIANVLAVKGPKTVA</sequence>
<accession>A0ABW2KR21</accession>